<evidence type="ECO:0000313" key="3">
    <source>
        <dbReference type="EMBL" id="VEN45089.1"/>
    </source>
</evidence>
<evidence type="ECO:0000256" key="2">
    <source>
        <dbReference type="SAM" id="MobiDB-lite"/>
    </source>
</evidence>
<dbReference type="AlphaFoldDB" id="A0A653CBN4"/>
<dbReference type="EMBL" id="CAACVG010007369">
    <property type="protein sequence ID" value="VEN45089.1"/>
    <property type="molecule type" value="Genomic_DNA"/>
</dbReference>
<keyword evidence="4" id="KW-1185">Reference proteome</keyword>
<gene>
    <name evidence="3" type="ORF">CALMAC_LOCUS7658</name>
</gene>
<dbReference type="OrthoDB" id="6760052at2759"/>
<feature type="region of interest" description="Disordered" evidence="2">
    <location>
        <begin position="1"/>
        <end position="28"/>
    </location>
</feature>
<evidence type="ECO:0000256" key="1">
    <source>
        <dbReference type="PROSITE-ProRule" id="PRU00497"/>
    </source>
</evidence>
<keyword evidence="1" id="KW-0193">Cuticle</keyword>
<accession>A0A653CBN4</accession>
<feature type="compositionally biased region" description="Basic and acidic residues" evidence="2">
    <location>
        <begin position="19"/>
        <end position="28"/>
    </location>
</feature>
<dbReference type="InterPro" id="IPR000618">
    <property type="entry name" value="Insect_cuticle"/>
</dbReference>
<proteinExistence type="predicted"/>
<organism evidence="3 4">
    <name type="scientific">Callosobruchus maculatus</name>
    <name type="common">Southern cowpea weevil</name>
    <name type="synonym">Pulse bruchid</name>
    <dbReference type="NCBI Taxonomy" id="64391"/>
    <lineage>
        <taxon>Eukaryota</taxon>
        <taxon>Metazoa</taxon>
        <taxon>Ecdysozoa</taxon>
        <taxon>Arthropoda</taxon>
        <taxon>Hexapoda</taxon>
        <taxon>Insecta</taxon>
        <taxon>Pterygota</taxon>
        <taxon>Neoptera</taxon>
        <taxon>Endopterygota</taxon>
        <taxon>Coleoptera</taxon>
        <taxon>Polyphaga</taxon>
        <taxon>Cucujiformia</taxon>
        <taxon>Chrysomeloidea</taxon>
        <taxon>Chrysomelidae</taxon>
        <taxon>Bruchinae</taxon>
        <taxon>Bruchini</taxon>
        <taxon>Callosobruchus</taxon>
    </lineage>
</organism>
<evidence type="ECO:0000313" key="4">
    <source>
        <dbReference type="Proteomes" id="UP000410492"/>
    </source>
</evidence>
<protein>
    <submittedName>
        <fullName evidence="3">Uncharacterized protein</fullName>
    </submittedName>
</protein>
<dbReference type="Proteomes" id="UP000410492">
    <property type="component" value="Unassembled WGS sequence"/>
</dbReference>
<dbReference type="PROSITE" id="PS51155">
    <property type="entry name" value="CHIT_BIND_RR_2"/>
    <property type="match status" value="1"/>
</dbReference>
<sequence length="81" mass="8889">MKEDEPLNAGTFYDPENPVNHKVESRKEYKRGDHVIGEYTAKGSDGVYRKVKYQSGPHTGFETVYNVQAVAAPRGGNSGGT</sequence>
<dbReference type="GO" id="GO:0042302">
    <property type="term" value="F:structural constituent of cuticle"/>
    <property type="evidence" value="ECO:0007669"/>
    <property type="project" value="UniProtKB-UniRule"/>
</dbReference>
<reference evidence="3 4" key="1">
    <citation type="submission" date="2019-01" db="EMBL/GenBank/DDBJ databases">
        <authorList>
            <person name="Sayadi A."/>
        </authorList>
    </citation>
    <scope>NUCLEOTIDE SEQUENCE [LARGE SCALE GENOMIC DNA]</scope>
</reference>
<name>A0A653CBN4_CALMS</name>